<evidence type="ECO:0000256" key="8">
    <source>
        <dbReference type="ARBA" id="ARBA00023114"/>
    </source>
</evidence>
<dbReference type="PANTHER" id="PTHR34501">
    <property type="entry name" value="PROTEIN YDDL-RELATED"/>
    <property type="match status" value="1"/>
</dbReference>
<name>A0A266QBP8_9GAMM</name>
<keyword evidence="3" id="KW-0813">Transport</keyword>
<dbReference type="GO" id="GO:0015288">
    <property type="term" value="F:porin activity"/>
    <property type="evidence" value="ECO:0007669"/>
    <property type="project" value="UniProtKB-KW"/>
</dbReference>
<dbReference type="GO" id="GO:0009279">
    <property type="term" value="C:cell outer membrane"/>
    <property type="evidence" value="ECO:0007669"/>
    <property type="project" value="UniProtKB-SubCell"/>
</dbReference>
<accession>A0A266QBP8</accession>
<evidence type="ECO:0000256" key="3">
    <source>
        <dbReference type="ARBA" id="ARBA00022448"/>
    </source>
</evidence>
<dbReference type="Gene3D" id="2.40.160.10">
    <property type="entry name" value="Porin"/>
    <property type="match status" value="1"/>
</dbReference>
<evidence type="ECO:0000259" key="11">
    <source>
        <dbReference type="Pfam" id="PF13609"/>
    </source>
</evidence>
<keyword evidence="13" id="KW-1185">Reference proteome</keyword>
<evidence type="ECO:0000256" key="1">
    <source>
        <dbReference type="ARBA" id="ARBA00004571"/>
    </source>
</evidence>
<keyword evidence="5" id="KW-0812">Transmembrane</keyword>
<evidence type="ECO:0000313" key="13">
    <source>
        <dbReference type="Proteomes" id="UP000216101"/>
    </source>
</evidence>
<dbReference type="GO" id="GO:0046930">
    <property type="term" value="C:pore complex"/>
    <property type="evidence" value="ECO:0007669"/>
    <property type="project" value="UniProtKB-KW"/>
</dbReference>
<gene>
    <name evidence="12" type="ORF">CBP51_08740</name>
</gene>
<keyword evidence="9" id="KW-0472">Membrane</keyword>
<dbReference type="AlphaFoldDB" id="A0A266QBP8"/>
<keyword evidence="7" id="KW-0406">Ion transport</keyword>
<keyword evidence="10" id="KW-0998">Cell outer membrane</keyword>
<comment type="caution">
    <text evidence="12">The sequence shown here is derived from an EMBL/GenBank/DDBJ whole genome shotgun (WGS) entry which is preliminary data.</text>
</comment>
<dbReference type="InterPro" id="IPR033900">
    <property type="entry name" value="Gram_neg_porin_domain"/>
</dbReference>
<evidence type="ECO:0000256" key="2">
    <source>
        <dbReference type="ARBA" id="ARBA00011233"/>
    </source>
</evidence>
<comment type="subunit">
    <text evidence="2">Homotrimer.</text>
</comment>
<dbReference type="SUPFAM" id="SSF56935">
    <property type="entry name" value="Porins"/>
    <property type="match status" value="1"/>
</dbReference>
<proteinExistence type="predicted"/>
<dbReference type="Proteomes" id="UP000216101">
    <property type="component" value="Unassembled WGS sequence"/>
</dbReference>
<evidence type="ECO:0000256" key="7">
    <source>
        <dbReference type="ARBA" id="ARBA00023065"/>
    </source>
</evidence>
<dbReference type="Pfam" id="PF13609">
    <property type="entry name" value="Porin_4"/>
    <property type="match status" value="1"/>
</dbReference>
<evidence type="ECO:0000256" key="9">
    <source>
        <dbReference type="ARBA" id="ARBA00023136"/>
    </source>
</evidence>
<evidence type="ECO:0000313" key="12">
    <source>
        <dbReference type="EMBL" id="OZY87056.1"/>
    </source>
</evidence>
<evidence type="ECO:0000256" key="5">
    <source>
        <dbReference type="ARBA" id="ARBA00022692"/>
    </source>
</evidence>
<dbReference type="PANTHER" id="PTHR34501:SF9">
    <property type="entry name" value="MAJOR OUTER MEMBRANE PROTEIN P.IA"/>
    <property type="match status" value="1"/>
</dbReference>
<protein>
    <submittedName>
        <fullName evidence="12">Porin</fullName>
    </submittedName>
</protein>
<feature type="domain" description="Porin" evidence="11">
    <location>
        <begin position="23"/>
        <end position="394"/>
    </location>
</feature>
<evidence type="ECO:0000256" key="10">
    <source>
        <dbReference type="ARBA" id="ARBA00023237"/>
    </source>
</evidence>
<evidence type="ECO:0000256" key="4">
    <source>
        <dbReference type="ARBA" id="ARBA00022452"/>
    </source>
</evidence>
<reference evidence="13" key="1">
    <citation type="submission" date="2017-05" db="EMBL/GenBank/DDBJ databases">
        <authorList>
            <person name="Barney B.M."/>
        </authorList>
    </citation>
    <scope>NUCLEOTIDE SEQUENCE [LARGE SCALE GENOMIC DNA]</scope>
    <source>
        <strain evidence="13">PSBB022</strain>
    </source>
</reference>
<comment type="subcellular location">
    <subcellularLocation>
        <location evidence="1">Cell outer membrane</location>
        <topology evidence="1">Multi-pass membrane protein</topology>
    </subcellularLocation>
</comment>
<dbReference type="InterPro" id="IPR050298">
    <property type="entry name" value="Gram-neg_bact_OMP"/>
</dbReference>
<dbReference type="InterPro" id="IPR023614">
    <property type="entry name" value="Porin_dom_sf"/>
</dbReference>
<evidence type="ECO:0000256" key="6">
    <source>
        <dbReference type="ARBA" id="ARBA00022729"/>
    </source>
</evidence>
<keyword evidence="4" id="KW-1134">Transmembrane beta strand</keyword>
<keyword evidence="8" id="KW-0626">Porin</keyword>
<dbReference type="RefSeq" id="WP_078044134.1">
    <property type="nucleotide sequence ID" value="NZ_NHNI01000001.1"/>
</dbReference>
<sequence>MSFQKSWSVVRSLVATPSFQRNALTVALGVAVSANAFAGFPTLYGKVYLTASQYDLEKIDFPLTAPGATTYSHVGGTGITTELDTFALESTGSRLGVQGDFDANANVQIFYRVEYGIDVDNGTNSNGRELTQRNIFAGIRGDWGSLLAGKNDTPLKTLQTNTVLRSDIDRFNDAPLADIGSYLVGENRPDNVIQYTSPILLGGLEVNIAAIQAEETGVEVSATNPQDDNGFASGQSVSVVYGKSKWFVGAAFDRNVATSDVFRALGEVSLGPVKLGAIYQTAERHEDFDSLGGFSTFVGTNGTGLGAQNGLNPLSEWDGASGNAFKEQDGYVLNAQWKVAGPWTAKIQYGHSTSTPTNAAYSDVDADALAVGVDYNFNAGTRLFAYYASLETEGDKLISPKAATDSTFALGLDFRF</sequence>
<dbReference type="GO" id="GO:0006811">
    <property type="term" value="P:monoatomic ion transport"/>
    <property type="evidence" value="ECO:0007669"/>
    <property type="project" value="UniProtKB-KW"/>
</dbReference>
<dbReference type="EMBL" id="NHNI01000001">
    <property type="protein sequence ID" value="OZY87056.1"/>
    <property type="molecule type" value="Genomic_DNA"/>
</dbReference>
<dbReference type="CDD" id="cd00342">
    <property type="entry name" value="gram_neg_porins"/>
    <property type="match status" value="1"/>
</dbReference>
<keyword evidence="6" id="KW-0732">Signal</keyword>
<organism evidence="12 13">
    <name type="scientific">Cellvibrio mixtus</name>
    <dbReference type="NCBI Taxonomy" id="39650"/>
    <lineage>
        <taxon>Bacteria</taxon>
        <taxon>Pseudomonadati</taxon>
        <taxon>Pseudomonadota</taxon>
        <taxon>Gammaproteobacteria</taxon>
        <taxon>Cellvibrionales</taxon>
        <taxon>Cellvibrionaceae</taxon>
        <taxon>Cellvibrio</taxon>
    </lineage>
</organism>